<proteinExistence type="predicted"/>
<comment type="caution">
    <text evidence="1">The sequence shown here is derived from an EMBL/GenBank/DDBJ whole genome shotgun (WGS) entry which is preliminary data.</text>
</comment>
<sequence length="108" mass="12154">MESPAQHVTPLLDSIIHNHMQTTSIIKFVGVFTYSENKIIRDIPLTVFLFTQNIFTRSATNSLADFFIFAGRLKIRYLPSAIYSPTTLLFQQCVLFSCPSVVAGSYTT</sequence>
<dbReference type="EMBL" id="LKAM01000006">
    <property type="protein sequence ID" value="KUM48304.1"/>
    <property type="molecule type" value="Genomic_DNA"/>
</dbReference>
<dbReference type="AlphaFoldDB" id="A0A101LZL4"/>
<name>A0A101LZL4_PICGL</name>
<accession>A0A101LZL4</accession>
<evidence type="ECO:0000313" key="1">
    <source>
        <dbReference type="EMBL" id="KUM48304.1"/>
    </source>
</evidence>
<keyword evidence="1" id="KW-0496">Mitochondrion</keyword>
<geneLocation type="mitochondrion" evidence="1"/>
<organism evidence="1">
    <name type="scientific">Picea glauca</name>
    <name type="common">White spruce</name>
    <name type="synonym">Pinus glauca</name>
    <dbReference type="NCBI Taxonomy" id="3330"/>
    <lineage>
        <taxon>Eukaryota</taxon>
        <taxon>Viridiplantae</taxon>
        <taxon>Streptophyta</taxon>
        <taxon>Embryophyta</taxon>
        <taxon>Tracheophyta</taxon>
        <taxon>Spermatophyta</taxon>
        <taxon>Pinopsida</taxon>
        <taxon>Pinidae</taxon>
        <taxon>Conifers I</taxon>
        <taxon>Pinales</taxon>
        <taxon>Pinaceae</taxon>
        <taxon>Picea</taxon>
    </lineage>
</organism>
<reference evidence="1" key="1">
    <citation type="journal article" date="2015" name="Genome Biol. Evol.">
        <title>Organellar Genomes of White Spruce (Picea glauca): Assembly and Annotation.</title>
        <authorList>
            <person name="Jackman S.D."/>
            <person name="Warren R.L."/>
            <person name="Gibb E.A."/>
            <person name="Vandervalk B.P."/>
            <person name="Mohamadi H."/>
            <person name="Chu J."/>
            <person name="Raymond A."/>
            <person name="Pleasance S."/>
            <person name="Coope R."/>
            <person name="Wildung M.R."/>
            <person name="Ritland C.E."/>
            <person name="Bousquet J."/>
            <person name="Jones S.J."/>
            <person name="Bohlmann J."/>
            <person name="Birol I."/>
        </authorList>
    </citation>
    <scope>NUCLEOTIDE SEQUENCE [LARGE SCALE GENOMIC DNA]</scope>
    <source>
        <tissue evidence="1">Flushing bud</tissue>
    </source>
</reference>
<protein>
    <submittedName>
        <fullName evidence="1">Uncharacterized protein</fullName>
    </submittedName>
</protein>
<gene>
    <name evidence="1" type="ORF">ABT39_MTgene5304</name>
</gene>